<dbReference type="EMBL" id="JBHUKU010000017">
    <property type="protein sequence ID" value="MFD2462532.1"/>
    <property type="molecule type" value="Genomic_DNA"/>
</dbReference>
<evidence type="ECO:0000313" key="1">
    <source>
        <dbReference type="EMBL" id="MFD2462532.1"/>
    </source>
</evidence>
<sequence>MTGTHVYRYPRSSALDLPSGRLRLETAGGTTLAGPSASPRFFTGFLTSPAIAARGLQAIAQVARADHRLPARSSWLDPVVTCGGDRPALRELAAAGAGPQVWEMLAAGLPYAVAPAAEKPANRLADLLALAVELAGQAEIREPLPELDALADRNGSSQLAVQARRLRQALAS</sequence>
<accession>A0ABW5GNR6</accession>
<keyword evidence="2" id="KW-1185">Reference proteome</keyword>
<comment type="caution">
    <text evidence="1">The sequence shown here is derived from an EMBL/GenBank/DDBJ whole genome shotgun (WGS) entry which is preliminary data.</text>
</comment>
<dbReference type="RefSeq" id="WP_345403497.1">
    <property type="nucleotide sequence ID" value="NZ_BAABHG010000015.1"/>
</dbReference>
<organism evidence="1 2">
    <name type="scientific">Amycolatopsis samaneae</name>
    <dbReference type="NCBI Taxonomy" id="664691"/>
    <lineage>
        <taxon>Bacteria</taxon>
        <taxon>Bacillati</taxon>
        <taxon>Actinomycetota</taxon>
        <taxon>Actinomycetes</taxon>
        <taxon>Pseudonocardiales</taxon>
        <taxon>Pseudonocardiaceae</taxon>
        <taxon>Amycolatopsis</taxon>
    </lineage>
</organism>
<reference evidence="2" key="1">
    <citation type="journal article" date="2019" name="Int. J. Syst. Evol. Microbiol.">
        <title>The Global Catalogue of Microorganisms (GCM) 10K type strain sequencing project: providing services to taxonomists for standard genome sequencing and annotation.</title>
        <authorList>
            <consortium name="The Broad Institute Genomics Platform"/>
            <consortium name="The Broad Institute Genome Sequencing Center for Infectious Disease"/>
            <person name="Wu L."/>
            <person name="Ma J."/>
        </authorList>
    </citation>
    <scope>NUCLEOTIDE SEQUENCE [LARGE SCALE GENOMIC DNA]</scope>
    <source>
        <strain evidence="2">CGMCC 4.7643</strain>
    </source>
</reference>
<protein>
    <submittedName>
        <fullName evidence="1">Uncharacterized protein</fullName>
    </submittedName>
</protein>
<dbReference type="Proteomes" id="UP001597419">
    <property type="component" value="Unassembled WGS sequence"/>
</dbReference>
<proteinExistence type="predicted"/>
<gene>
    <name evidence="1" type="ORF">ACFSYJ_28250</name>
</gene>
<name>A0ABW5GNR6_9PSEU</name>
<evidence type="ECO:0000313" key="2">
    <source>
        <dbReference type="Proteomes" id="UP001597419"/>
    </source>
</evidence>